<keyword evidence="2" id="KW-1185">Reference proteome</keyword>
<organism evidence="1 2">
    <name type="scientific">Methylobacterium marchantiae</name>
    <dbReference type="NCBI Taxonomy" id="600331"/>
    <lineage>
        <taxon>Bacteria</taxon>
        <taxon>Pseudomonadati</taxon>
        <taxon>Pseudomonadota</taxon>
        <taxon>Alphaproteobacteria</taxon>
        <taxon>Hyphomicrobiales</taxon>
        <taxon>Methylobacteriaceae</taxon>
        <taxon>Methylobacterium</taxon>
    </lineage>
</organism>
<reference evidence="2" key="1">
    <citation type="journal article" date="2019" name="Int. J. Syst. Evol. Microbiol.">
        <title>The Global Catalogue of Microorganisms (GCM) 10K type strain sequencing project: providing services to taxonomists for standard genome sequencing and annotation.</title>
        <authorList>
            <consortium name="The Broad Institute Genomics Platform"/>
            <consortium name="The Broad Institute Genome Sequencing Center for Infectious Disease"/>
            <person name="Wu L."/>
            <person name="Ma J."/>
        </authorList>
    </citation>
    <scope>NUCLEOTIDE SEQUENCE [LARGE SCALE GENOMIC DNA]</scope>
    <source>
        <strain evidence="2">CCUG 56108</strain>
    </source>
</reference>
<evidence type="ECO:0000313" key="2">
    <source>
        <dbReference type="Proteomes" id="UP001597176"/>
    </source>
</evidence>
<gene>
    <name evidence="1" type="ORF">ACFQ4G_18020</name>
</gene>
<evidence type="ECO:0000313" key="1">
    <source>
        <dbReference type="EMBL" id="MFD1303472.1"/>
    </source>
</evidence>
<accession>A0ABW3X1H0</accession>
<protein>
    <submittedName>
        <fullName evidence="1">Uncharacterized protein</fullName>
    </submittedName>
</protein>
<dbReference type="EMBL" id="JBHTND010000030">
    <property type="protein sequence ID" value="MFD1303472.1"/>
    <property type="molecule type" value="Genomic_DNA"/>
</dbReference>
<sequence length="77" mass="8601">MSEDLVLHMERLYPPVCYSPSAESLEAHLIYSGYARLTEDLREIFEEQKASAIQLDPEGEVLGEYSPAAHPAFAVAF</sequence>
<comment type="caution">
    <text evidence="1">The sequence shown here is derived from an EMBL/GenBank/DDBJ whole genome shotgun (WGS) entry which is preliminary data.</text>
</comment>
<dbReference type="RefSeq" id="WP_379040758.1">
    <property type="nucleotide sequence ID" value="NZ_JBHTND010000030.1"/>
</dbReference>
<proteinExistence type="predicted"/>
<dbReference type="Proteomes" id="UP001597176">
    <property type="component" value="Unassembled WGS sequence"/>
</dbReference>
<name>A0ABW3X1H0_9HYPH</name>